<dbReference type="Gene3D" id="3.30.70.270">
    <property type="match status" value="1"/>
</dbReference>
<dbReference type="Pfam" id="PF16448">
    <property type="entry name" value="LapD_MoxY_N"/>
    <property type="match status" value="1"/>
</dbReference>
<keyword evidence="1" id="KW-1133">Transmembrane helix</keyword>
<dbReference type="SMART" id="SM00267">
    <property type="entry name" value="GGDEF"/>
    <property type="match status" value="1"/>
</dbReference>
<sequence>MTEQHGVNVSGGLSLKAQLYGLLVTLLALAFASALYTSIEGVRAYQAKQLASHAQDAAHNLGLAISPHLDEPGLILAETMASAIFDSGYYEQIQFIDTQGETRFSRVHENSELDVPQWFQDWFPLHAPKMQSEVANGWVPGGTLTVQSHVGQAYEALWQSAVGLSLNTLWLLVAAMLIGYLILKAVLSPLSALKGQALAVMRKEFHQVKRRPFTLELRALVSAFNQMVSNTERSFSEQATYAKQLSEQLYVDGLTGLPNRQALIMQFEPQREDAQLHNDSLQLGLIRLPSLADINQNEGYTGGDQYLMKCITIVQKHLTKRADTRLYRLSGSELAILCRLDTGDLIQLQQHLSNEFVTQSAELYPLGFAQLYFTKVEEQESFSEAISRLDTLHLTDNEAKPTAVLEDATEGHSRQYWRGVIKQYTAITQTGLPIETESQFEHLSTSLAKHFELMLQPILGKDGNIIYSESLVRFNWQQASLSTAATFAMAERLNLGPALERAVLCYVLSQLRHHPEHRVGINLSNVFVHDRMHQQWLLTLLKTLKGQLPPLVFEIKESALISQGHRLKDLIQSLHELGAQVTIEHFGAHLSSFQSIGNMNIDFVKIDGSFIRSLNQHNNVFFVQSLTQVCHAVGVKVLACHVENATTARQCLQLHIDGIQGRGFADTASISDCFKNFIYSDTPAGLELRNRFLS</sequence>
<evidence type="ECO:0000259" key="2">
    <source>
        <dbReference type="PROSITE" id="PS50883"/>
    </source>
</evidence>
<dbReference type="InterPro" id="IPR032244">
    <property type="entry name" value="LapD_MoxY_N"/>
</dbReference>
<dbReference type="PANTHER" id="PTHR33121:SF79">
    <property type="entry name" value="CYCLIC DI-GMP PHOSPHODIESTERASE PDED-RELATED"/>
    <property type="match status" value="1"/>
</dbReference>
<gene>
    <name evidence="4" type="ORF">J0A65_10170</name>
</gene>
<keyword evidence="1" id="KW-0812">Transmembrane</keyword>
<dbReference type="Pfam" id="PF00563">
    <property type="entry name" value="EAL"/>
    <property type="match status" value="1"/>
</dbReference>
<dbReference type="Gene3D" id="3.30.110.200">
    <property type="match status" value="1"/>
</dbReference>
<protein>
    <submittedName>
        <fullName evidence="4">EAL domain-containing protein</fullName>
    </submittedName>
</protein>
<dbReference type="EMBL" id="JAFKCS010000008">
    <property type="protein sequence ID" value="MBN7820230.1"/>
    <property type="molecule type" value="Genomic_DNA"/>
</dbReference>
<dbReference type="PANTHER" id="PTHR33121">
    <property type="entry name" value="CYCLIC DI-GMP PHOSPHODIESTERASE PDEF"/>
    <property type="match status" value="1"/>
</dbReference>
<evidence type="ECO:0000256" key="1">
    <source>
        <dbReference type="SAM" id="Phobius"/>
    </source>
</evidence>
<feature type="domain" description="HAMP" evidence="3">
    <location>
        <begin position="184"/>
        <end position="236"/>
    </location>
</feature>
<reference evidence="4 5" key="1">
    <citation type="submission" date="2021-03" db="EMBL/GenBank/DDBJ databases">
        <title>novel species isolated from a fishpond in China.</title>
        <authorList>
            <person name="Lu H."/>
            <person name="Cai Z."/>
        </authorList>
    </citation>
    <scope>NUCLEOTIDE SEQUENCE [LARGE SCALE GENOMIC DNA]</scope>
    <source>
        <strain evidence="4 5">Y57</strain>
    </source>
</reference>
<dbReference type="CDD" id="cd01948">
    <property type="entry name" value="EAL"/>
    <property type="match status" value="1"/>
</dbReference>
<dbReference type="Pfam" id="PF00990">
    <property type="entry name" value="GGDEF"/>
    <property type="match status" value="1"/>
</dbReference>
<dbReference type="RefSeq" id="WP_206594071.1">
    <property type="nucleotide sequence ID" value="NZ_JAFKCS010000008.1"/>
</dbReference>
<accession>A0ABS3CUF1</accession>
<proteinExistence type="predicted"/>
<keyword evidence="1" id="KW-0472">Membrane</keyword>
<dbReference type="InterPro" id="IPR042461">
    <property type="entry name" value="LapD_MoxY_peri_C"/>
</dbReference>
<dbReference type="InterPro" id="IPR029787">
    <property type="entry name" value="Nucleotide_cyclase"/>
</dbReference>
<dbReference type="InterPro" id="IPR000160">
    <property type="entry name" value="GGDEF_dom"/>
</dbReference>
<dbReference type="InterPro" id="IPR043128">
    <property type="entry name" value="Rev_trsase/Diguanyl_cyclase"/>
</dbReference>
<dbReference type="Gene3D" id="3.20.20.450">
    <property type="entry name" value="EAL domain"/>
    <property type="match status" value="1"/>
</dbReference>
<dbReference type="SMART" id="SM00052">
    <property type="entry name" value="EAL"/>
    <property type="match status" value="1"/>
</dbReference>
<evidence type="ECO:0000313" key="5">
    <source>
        <dbReference type="Proteomes" id="UP000663992"/>
    </source>
</evidence>
<dbReference type="SUPFAM" id="SSF55073">
    <property type="entry name" value="Nucleotide cyclase"/>
    <property type="match status" value="1"/>
</dbReference>
<organism evidence="4 5">
    <name type="scientific">Bowmanella yangjiangensis</name>
    <dbReference type="NCBI Taxonomy" id="2811230"/>
    <lineage>
        <taxon>Bacteria</taxon>
        <taxon>Pseudomonadati</taxon>
        <taxon>Pseudomonadota</taxon>
        <taxon>Gammaproteobacteria</taxon>
        <taxon>Alteromonadales</taxon>
        <taxon>Alteromonadaceae</taxon>
        <taxon>Bowmanella</taxon>
    </lineage>
</organism>
<dbReference type="PROSITE" id="PS50883">
    <property type="entry name" value="EAL"/>
    <property type="match status" value="1"/>
</dbReference>
<dbReference type="Gene3D" id="6.20.270.20">
    <property type="entry name" value="LapD/MoxY periplasmic domain"/>
    <property type="match status" value="1"/>
</dbReference>
<dbReference type="InterPro" id="IPR003660">
    <property type="entry name" value="HAMP_dom"/>
</dbReference>
<feature type="domain" description="EAL" evidence="2">
    <location>
        <begin position="433"/>
        <end position="681"/>
    </location>
</feature>
<dbReference type="SUPFAM" id="SSF141868">
    <property type="entry name" value="EAL domain-like"/>
    <property type="match status" value="1"/>
</dbReference>
<keyword evidence="5" id="KW-1185">Reference proteome</keyword>
<comment type="caution">
    <text evidence="4">The sequence shown here is derived from an EMBL/GenBank/DDBJ whole genome shotgun (WGS) entry which is preliminary data.</text>
</comment>
<dbReference type="PROSITE" id="PS50885">
    <property type="entry name" value="HAMP"/>
    <property type="match status" value="1"/>
</dbReference>
<evidence type="ECO:0000313" key="4">
    <source>
        <dbReference type="EMBL" id="MBN7820230.1"/>
    </source>
</evidence>
<feature type="transmembrane region" description="Helical" evidence="1">
    <location>
        <begin position="20"/>
        <end position="39"/>
    </location>
</feature>
<dbReference type="InterPro" id="IPR050706">
    <property type="entry name" value="Cyclic-di-GMP_PDE-like"/>
</dbReference>
<feature type="transmembrane region" description="Helical" evidence="1">
    <location>
        <begin position="161"/>
        <end position="183"/>
    </location>
</feature>
<name>A0ABS3CUF1_9ALTE</name>
<dbReference type="Proteomes" id="UP000663992">
    <property type="component" value="Unassembled WGS sequence"/>
</dbReference>
<dbReference type="InterPro" id="IPR035919">
    <property type="entry name" value="EAL_sf"/>
</dbReference>
<dbReference type="InterPro" id="IPR001633">
    <property type="entry name" value="EAL_dom"/>
</dbReference>
<evidence type="ECO:0000259" key="3">
    <source>
        <dbReference type="PROSITE" id="PS50885"/>
    </source>
</evidence>